<dbReference type="GO" id="GO:0009307">
    <property type="term" value="P:DNA restriction-modification system"/>
    <property type="evidence" value="ECO:0007669"/>
    <property type="project" value="InterPro"/>
</dbReference>
<evidence type="ECO:0000313" key="3">
    <source>
        <dbReference type="EMBL" id="PNH01451.1"/>
    </source>
</evidence>
<dbReference type="Proteomes" id="UP000236333">
    <property type="component" value="Unassembled WGS sequence"/>
</dbReference>
<keyword evidence="2" id="KW-0732">Signal</keyword>
<proteinExistence type="predicted"/>
<evidence type="ECO:0000313" key="4">
    <source>
        <dbReference type="Proteomes" id="UP000236333"/>
    </source>
</evidence>
<sequence length="397" mass="41839">MWTHFLATCAALLVIVEQRLFTAAGFTSFKAYVRSSGRLDLGVRQAQHLVAAARFVRLLPAGSALPSCERHVRPLTGHGRTWALAAWELTLRRSELERVPVCGALVAQCLHEVSAGAAGRPRGTGPWASDDTSGSDGGSTARRGSAFAEGCGDVAECGGGGGGGADAAGAHGRTHPPGACVVFSSGSLEWYTPEPVLQLVREVFAPGRIDLDPCSSASANARVQAGRFFDERADGLAPKNEWSGNVFSNPPFGMRGGRSMQGLFVERCEAEYRGGRITQAVLLLKSAVGYAWFSGVMQWPVCFVGTRMAFVKEEQGSSEGGAGQGPLRWGVHARNPHGSMVAYMGPHVVRNPHGSVVAYMGPHVVRFAEVFSRIGSVPGASSWALGARPAPIIAEDA</sequence>
<protein>
    <submittedName>
        <fullName evidence="3">Uncharacterized protein</fullName>
    </submittedName>
</protein>
<accession>A0A2J7ZMF9</accession>
<keyword evidence="4" id="KW-1185">Reference proteome</keyword>
<dbReference type="EMBL" id="PGGS01000890">
    <property type="protein sequence ID" value="PNH01451.1"/>
    <property type="molecule type" value="Genomic_DNA"/>
</dbReference>
<dbReference type="Pfam" id="PF05869">
    <property type="entry name" value="Dam"/>
    <property type="match status" value="1"/>
</dbReference>
<reference evidence="3 4" key="1">
    <citation type="journal article" date="2017" name="Mol. Biol. Evol.">
        <title>The 4-celled Tetrabaena socialis nuclear genome reveals the essential components for genetic control of cell number at the origin of multicellularity in the volvocine lineage.</title>
        <authorList>
            <person name="Featherston J."/>
            <person name="Arakaki Y."/>
            <person name="Hanschen E.R."/>
            <person name="Ferris P.J."/>
            <person name="Michod R.E."/>
            <person name="Olson B.J.S.C."/>
            <person name="Nozaki H."/>
            <person name="Durand P.M."/>
        </authorList>
    </citation>
    <scope>NUCLEOTIDE SEQUENCE [LARGE SCALE GENOMIC DNA]</scope>
    <source>
        <strain evidence="3 4">NIES-571</strain>
    </source>
</reference>
<comment type="caution">
    <text evidence="3">The sequence shown here is derived from an EMBL/GenBank/DDBJ whole genome shotgun (WGS) entry which is preliminary data.</text>
</comment>
<dbReference type="OrthoDB" id="2155333at2759"/>
<feature type="chain" id="PRO_5014443524" evidence="2">
    <location>
        <begin position="19"/>
        <end position="397"/>
    </location>
</feature>
<feature type="signal peptide" evidence="2">
    <location>
        <begin position="1"/>
        <end position="18"/>
    </location>
</feature>
<name>A0A2J7ZMF9_9CHLO</name>
<evidence type="ECO:0000256" key="1">
    <source>
        <dbReference type="SAM" id="MobiDB-lite"/>
    </source>
</evidence>
<feature type="region of interest" description="Disordered" evidence="1">
    <location>
        <begin position="116"/>
        <end position="144"/>
    </location>
</feature>
<gene>
    <name evidence="3" type="ORF">TSOC_012659</name>
</gene>
<evidence type="ECO:0000256" key="2">
    <source>
        <dbReference type="SAM" id="SignalP"/>
    </source>
</evidence>
<dbReference type="AlphaFoldDB" id="A0A2J7ZMF9"/>
<dbReference type="GO" id="GO:0009007">
    <property type="term" value="F:site-specific DNA-methyltransferase (adenine-specific) activity"/>
    <property type="evidence" value="ECO:0007669"/>
    <property type="project" value="InterPro"/>
</dbReference>
<dbReference type="GO" id="GO:0003677">
    <property type="term" value="F:DNA binding"/>
    <property type="evidence" value="ECO:0007669"/>
    <property type="project" value="InterPro"/>
</dbReference>
<organism evidence="3 4">
    <name type="scientific">Tetrabaena socialis</name>
    <dbReference type="NCBI Taxonomy" id="47790"/>
    <lineage>
        <taxon>Eukaryota</taxon>
        <taxon>Viridiplantae</taxon>
        <taxon>Chlorophyta</taxon>
        <taxon>core chlorophytes</taxon>
        <taxon>Chlorophyceae</taxon>
        <taxon>CS clade</taxon>
        <taxon>Chlamydomonadales</taxon>
        <taxon>Tetrabaenaceae</taxon>
        <taxon>Tetrabaena</taxon>
    </lineage>
</organism>
<dbReference type="InterPro" id="IPR008593">
    <property type="entry name" value="Dam_MeTrfase"/>
</dbReference>